<feature type="domain" description="RRM" evidence="3">
    <location>
        <begin position="419"/>
        <end position="490"/>
    </location>
</feature>
<dbReference type="SMART" id="SM00360">
    <property type="entry name" value="RRM"/>
    <property type="match status" value="1"/>
</dbReference>
<sequence length="859" mass="93296">MTSERQSEAPGEPLQRSEPAVLSPVSPKPVQFPQPTNIPVLDMQMDVAFNQTEKHMADPAMHNTEVRPDFWRDPNEQQQQQDQTVDHASPYSTGAGESAEAAKEEAGTDDTSEQVEPGQITEDSADTSANGATQSQPSPASNDVSNQAGGQPTHATHYGDAAQTPASDPSTLHSLPAPQSGDVPALSYDTAPEQAQSAAPSYPGNVDVQALLDTLAAPPASSNVNASSDPSQSQQAPPGVEITPMSISALGGTQANGLPARPPPQEQPLINPNYAHSQHIRDYHPHAAHSAFQPQHGRSSSNGNVADPNRGSFVPPVPSPGQQASESHATAAGAASFYNGQRMSSSNPPLPVPLPASRPLSTIATPIESKRESKLAVGQIPSPEDRPWNAEVQAKYDRFLELERGYVSEGKWEQFPPGSRLFVGNLSSEKVTKRDIYHIFHWYGELAQISIKQAYGFVQFLRTEDCVKALHAEQGTWIRDKRIHLEVSKPQKNSRNQGQQQQQQQARRSRSPEYGRGGRPPPGTDRYTSSRNGGRGYRQGGTRSPSPARGYRGGHDRYRERSPSYDRRPNYGRSPPPRRNSDDDLPMPRRQPHEVPDVQIVVPDTLNRDFIGWVQGQFRDSGIRTEVLYLSPRMDERAVVRRQIVEGVLAVVRLTRANQDTGKIGLQLFDRSRGSNNVQFNEYQDLDPSICAALVQREKGMTGRSGGGQAPPTPNYGGYGGHYQQPPPPQQYGGPPPSAYQQGYGGAYPPTPAQQPSYGQPPMLAQYGQPPPPQQQQQQQPGAAPPNLQNIINNLNPNGYQNAMPAYGGTPSTATPQSTYPPSAYPPSGFPAQPPQQQGGGGHVNMQDILARLGNYDRR</sequence>
<evidence type="ECO:0000313" key="4">
    <source>
        <dbReference type="EMBL" id="KAF2768511.1"/>
    </source>
</evidence>
<feature type="region of interest" description="Disordered" evidence="2">
    <location>
        <begin position="1"/>
        <end position="271"/>
    </location>
</feature>
<feature type="compositionally biased region" description="Polar residues" evidence="2">
    <location>
        <begin position="164"/>
        <end position="173"/>
    </location>
</feature>
<dbReference type="InterPro" id="IPR052600">
    <property type="entry name" value="Nuc_rcpt_coact/corep"/>
</dbReference>
<feature type="compositionally biased region" description="Pro residues" evidence="2">
    <location>
        <begin position="725"/>
        <end position="738"/>
    </location>
</feature>
<feature type="compositionally biased region" description="Low complexity" evidence="2">
    <location>
        <begin position="324"/>
        <end position="336"/>
    </location>
</feature>
<evidence type="ECO:0000313" key="5">
    <source>
        <dbReference type="Proteomes" id="UP000799436"/>
    </source>
</evidence>
<proteinExistence type="predicted"/>
<dbReference type="Gene3D" id="3.30.70.330">
    <property type="match status" value="1"/>
</dbReference>
<dbReference type="InterPro" id="IPR000504">
    <property type="entry name" value="RRM_dom"/>
</dbReference>
<dbReference type="PANTHER" id="PTHR23295:SF6">
    <property type="entry name" value="NEOSIN, ISOFORM A"/>
    <property type="match status" value="1"/>
</dbReference>
<dbReference type="Proteomes" id="UP000799436">
    <property type="component" value="Unassembled WGS sequence"/>
</dbReference>
<dbReference type="Pfam" id="PF00076">
    <property type="entry name" value="RRM_1"/>
    <property type="match status" value="1"/>
</dbReference>
<feature type="compositionally biased region" description="Polar residues" evidence="2">
    <location>
        <begin position="810"/>
        <end position="821"/>
    </location>
</feature>
<name>A0A6G1L6E8_9PEZI</name>
<feature type="region of interest" description="Disordered" evidence="2">
    <location>
        <begin position="487"/>
        <end position="596"/>
    </location>
</feature>
<dbReference type="GO" id="GO:0003723">
    <property type="term" value="F:RNA binding"/>
    <property type="evidence" value="ECO:0007669"/>
    <property type="project" value="UniProtKB-UniRule"/>
</dbReference>
<protein>
    <recommendedName>
        <fullName evidence="3">RRM domain-containing protein</fullName>
    </recommendedName>
</protein>
<dbReference type="EMBL" id="ML995843">
    <property type="protein sequence ID" value="KAF2768511.1"/>
    <property type="molecule type" value="Genomic_DNA"/>
</dbReference>
<feature type="compositionally biased region" description="Low complexity" evidence="2">
    <location>
        <begin position="216"/>
        <end position="238"/>
    </location>
</feature>
<organism evidence="4 5">
    <name type="scientific">Teratosphaeria nubilosa</name>
    <dbReference type="NCBI Taxonomy" id="161662"/>
    <lineage>
        <taxon>Eukaryota</taxon>
        <taxon>Fungi</taxon>
        <taxon>Dikarya</taxon>
        <taxon>Ascomycota</taxon>
        <taxon>Pezizomycotina</taxon>
        <taxon>Dothideomycetes</taxon>
        <taxon>Dothideomycetidae</taxon>
        <taxon>Mycosphaerellales</taxon>
        <taxon>Teratosphaeriaceae</taxon>
        <taxon>Teratosphaeria</taxon>
    </lineage>
</organism>
<feature type="region of interest" description="Disordered" evidence="2">
    <location>
        <begin position="289"/>
        <end position="386"/>
    </location>
</feature>
<keyword evidence="1" id="KW-0694">RNA-binding</keyword>
<reference evidence="4" key="1">
    <citation type="journal article" date="2020" name="Stud. Mycol.">
        <title>101 Dothideomycetes genomes: a test case for predicting lifestyles and emergence of pathogens.</title>
        <authorList>
            <person name="Haridas S."/>
            <person name="Albert R."/>
            <person name="Binder M."/>
            <person name="Bloem J."/>
            <person name="Labutti K."/>
            <person name="Salamov A."/>
            <person name="Andreopoulos B."/>
            <person name="Baker S."/>
            <person name="Barry K."/>
            <person name="Bills G."/>
            <person name="Bluhm B."/>
            <person name="Cannon C."/>
            <person name="Castanera R."/>
            <person name="Culley D."/>
            <person name="Daum C."/>
            <person name="Ezra D."/>
            <person name="Gonzalez J."/>
            <person name="Henrissat B."/>
            <person name="Kuo A."/>
            <person name="Liang C."/>
            <person name="Lipzen A."/>
            <person name="Lutzoni F."/>
            <person name="Magnuson J."/>
            <person name="Mondo S."/>
            <person name="Nolan M."/>
            <person name="Ohm R."/>
            <person name="Pangilinan J."/>
            <person name="Park H.-J."/>
            <person name="Ramirez L."/>
            <person name="Alfaro M."/>
            <person name="Sun H."/>
            <person name="Tritt A."/>
            <person name="Yoshinaga Y."/>
            <person name="Zwiers L.-H."/>
            <person name="Turgeon B."/>
            <person name="Goodwin S."/>
            <person name="Spatafora J."/>
            <person name="Crous P."/>
            <person name="Grigoriev I."/>
        </authorList>
    </citation>
    <scope>NUCLEOTIDE SEQUENCE</scope>
    <source>
        <strain evidence="4">CBS 116005</strain>
    </source>
</reference>
<gene>
    <name evidence="4" type="ORF">EJ03DRAFT_328173</name>
</gene>
<dbReference type="PROSITE" id="PS50102">
    <property type="entry name" value="RRM"/>
    <property type="match status" value="1"/>
</dbReference>
<feature type="compositionally biased region" description="Polar residues" evidence="2">
    <location>
        <begin position="126"/>
        <end position="154"/>
    </location>
</feature>
<dbReference type="InterPro" id="IPR035979">
    <property type="entry name" value="RBD_domain_sf"/>
</dbReference>
<evidence type="ECO:0000256" key="2">
    <source>
        <dbReference type="SAM" id="MobiDB-lite"/>
    </source>
</evidence>
<dbReference type="OrthoDB" id="10044938at2759"/>
<feature type="compositionally biased region" description="Basic and acidic residues" evidence="2">
    <location>
        <begin position="64"/>
        <end position="75"/>
    </location>
</feature>
<feature type="region of interest" description="Disordered" evidence="2">
    <location>
        <begin position="700"/>
        <end position="859"/>
    </location>
</feature>
<feature type="compositionally biased region" description="Polar residues" evidence="2">
    <location>
        <begin position="292"/>
        <end position="304"/>
    </location>
</feature>
<dbReference type="InterPro" id="IPR012677">
    <property type="entry name" value="Nucleotide-bd_a/b_plait_sf"/>
</dbReference>
<feature type="compositionally biased region" description="Low complexity" evidence="2">
    <location>
        <begin position="775"/>
        <end position="802"/>
    </location>
</feature>
<evidence type="ECO:0000259" key="3">
    <source>
        <dbReference type="PROSITE" id="PS50102"/>
    </source>
</evidence>
<dbReference type="AlphaFoldDB" id="A0A6G1L6E8"/>
<feature type="compositionally biased region" description="Pro residues" evidence="2">
    <location>
        <begin position="823"/>
        <end position="834"/>
    </location>
</feature>
<keyword evidence="5" id="KW-1185">Reference proteome</keyword>
<feature type="compositionally biased region" description="Basic and acidic residues" evidence="2">
    <location>
        <begin position="553"/>
        <end position="569"/>
    </location>
</feature>
<accession>A0A6G1L6E8</accession>
<dbReference type="PANTHER" id="PTHR23295">
    <property type="entry name" value="NUCLEAR RECEPTOR COACTIVATOR 5-RELATED"/>
    <property type="match status" value="1"/>
</dbReference>
<dbReference type="SUPFAM" id="SSF54928">
    <property type="entry name" value="RNA-binding domain, RBD"/>
    <property type="match status" value="1"/>
</dbReference>
<evidence type="ECO:0000256" key="1">
    <source>
        <dbReference type="PROSITE-ProRule" id="PRU00176"/>
    </source>
</evidence>